<protein>
    <submittedName>
        <fullName evidence="1">Uncharacterized protein</fullName>
    </submittedName>
</protein>
<name>B6A995_CRYMR</name>
<sequence length="224" mass="25973">MTNLNKAIDLNSYQENIQNISTGNIPLEKPKLESKLLSWFKKLTQTLNKNEIKSKEKDEIPVIDIRFKRALGNSKWEKLLAIHHGIAVADIELNKTPESISDEMVEIERTILHDIGYNSSVYKSEEINLSNCSKEISSNDIEDYRRNLDACRYLEIEARKCFLKHRHSINPDKAIMKCHKYQVEYIECLWDQEKVIRGISSIEVPFSKKRRPFISAPNPNSLGL</sequence>
<dbReference type="Proteomes" id="UP000001460">
    <property type="component" value="Unassembled WGS sequence"/>
</dbReference>
<dbReference type="RefSeq" id="XP_002139135.1">
    <property type="nucleotide sequence ID" value="XM_002139099.1"/>
</dbReference>
<evidence type="ECO:0000313" key="2">
    <source>
        <dbReference type="Proteomes" id="UP000001460"/>
    </source>
</evidence>
<dbReference type="eggNOG" id="ENOG502SFT6">
    <property type="taxonomic scope" value="Eukaryota"/>
</dbReference>
<evidence type="ECO:0000313" key="1">
    <source>
        <dbReference type="EMBL" id="EEA04786.1"/>
    </source>
</evidence>
<reference evidence="1" key="1">
    <citation type="submission" date="2008-06" db="EMBL/GenBank/DDBJ databases">
        <authorList>
            <person name="Lorenzi H."/>
            <person name="Inman J."/>
            <person name="Miller J."/>
            <person name="Schobel S."/>
            <person name="Amedeo P."/>
            <person name="Caler E.V."/>
            <person name="da Silva J."/>
        </authorList>
    </citation>
    <scope>NUCLEOTIDE SEQUENCE [LARGE SCALE GENOMIC DNA]</scope>
    <source>
        <strain evidence="1">RN66</strain>
    </source>
</reference>
<accession>B6A995</accession>
<dbReference type="EMBL" id="DS989726">
    <property type="protein sequence ID" value="EEA04786.1"/>
    <property type="molecule type" value="Genomic_DNA"/>
</dbReference>
<dbReference type="STRING" id="441375.B6A995"/>
<organism evidence="1 2">
    <name type="scientific">Cryptosporidium muris (strain RN66)</name>
    <dbReference type="NCBI Taxonomy" id="441375"/>
    <lineage>
        <taxon>Eukaryota</taxon>
        <taxon>Sar</taxon>
        <taxon>Alveolata</taxon>
        <taxon>Apicomplexa</taxon>
        <taxon>Conoidasida</taxon>
        <taxon>Coccidia</taxon>
        <taxon>Eucoccidiorida</taxon>
        <taxon>Eimeriorina</taxon>
        <taxon>Cryptosporidiidae</taxon>
        <taxon>Cryptosporidium</taxon>
    </lineage>
</organism>
<dbReference type="OrthoDB" id="10284616at2759"/>
<proteinExistence type="predicted"/>
<keyword evidence="2" id="KW-1185">Reference proteome</keyword>
<dbReference type="VEuPathDB" id="CryptoDB:CMU_038530"/>
<dbReference type="AlphaFoldDB" id="B6A995"/>
<dbReference type="GeneID" id="6994261"/>
<gene>
    <name evidence="1" type="ORF">CMU_038530</name>
</gene>